<dbReference type="Proteomes" id="UP000027920">
    <property type="component" value="Unassembled WGS sequence"/>
</dbReference>
<dbReference type="VEuPathDB" id="FungiDB:A1O9_05095"/>
<sequence>MAPSTMNAVVFKGKLKVEVEQRPVPQIQEPTDVIVKVRYSALCGSELHVFRGHQESPDGFVMGHEFTGEVIEIGSEIITVAVGDHIVAPFTVTCGKCFFCQHGFSSRCSKGKLFGTAALDGAQAEYVRIPLADSTVVKAPKEIDEKKLVLMADIFPTGYFAAANAFSGISKQVASESVVVLFGLGPVGICALVSALTYEPKHLIAVDSVQDRLDLAGRLGAEPWNFQTQKDELFTRVKELTEGRGADVVIEVVGHSSALEMGFELLRPWGTISSVGVHNGPIPWSGNQAYGKNLRIQMGRCPVRSIFGDALKLLAEKQHTLDFMTTDIRPLSQAVTAYDDFNQMKTQKVIFDATK</sequence>
<dbReference type="CDD" id="cd08284">
    <property type="entry name" value="FDH_like_2"/>
    <property type="match status" value="1"/>
</dbReference>
<keyword evidence="8" id="KW-1185">Reference proteome</keyword>
<dbReference type="Gene3D" id="3.40.50.720">
    <property type="entry name" value="NAD(P)-binding Rossmann-like Domain"/>
    <property type="match status" value="1"/>
</dbReference>
<protein>
    <recommendedName>
        <fullName evidence="6">Enoyl reductase (ER) domain-containing protein</fullName>
    </recommendedName>
</protein>
<dbReference type="Gene3D" id="3.90.180.10">
    <property type="entry name" value="Medium-chain alcohol dehydrogenases, catalytic domain"/>
    <property type="match status" value="1"/>
</dbReference>
<dbReference type="EMBL" id="AMGV01000003">
    <property type="protein sequence ID" value="KEF60245.1"/>
    <property type="molecule type" value="Genomic_DNA"/>
</dbReference>
<dbReference type="GO" id="GO:0008270">
    <property type="term" value="F:zinc ion binding"/>
    <property type="evidence" value="ECO:0007669"/>
    <property type="project" value="InterPro"/>
</dbReference>
<dbReference type="STRING" id="1182545.A0A072PXC6"/>
<evidence type="ECO:0000313" key="7">
    <source>
        <dbReference type="EMBL" id="KEF60245.1"/>
    </source>
</evidence>
<dbReference type="PANTHER" id="PTHR42813">
    <property type="entry name" value="ZINC-TYPE ALCOHOL DEHYDROGENASE-LIKE"/>
    <property type="match status" value="1"/>
</dbReference>
<dbReference type="InterPro" id="IPR002328">
    <property type="entry name" value="ADH_Zn_CS"/>
</dbReference>
<comment type="caution">
    <text evidence="7">The sequence shown here is derived from an EMBL/GenBank/DDBJ whole genome shotgun (WGS) entry which is preliminary data.</text>
</comment>
<dbReference type="OrthoDB" id="442947at2759"/>
<dbReference type="GeneID" id="25280022"/>
<keyword evidence="4" id="KW-0560">Oxidoreductase</keyword>
<dbReference type="Pfam" id="PF08240">
    <property type="entry name" value="ADH_N"/>
    <property type="match status" value="1"/>
</dbReference>
<dbReference type="SUPFAM" id="SSF51735">
    <property type="entry name" value="NAD(P)-binding Rossmann-fold domains"/>
    <property type="match status" value="1"/>
</dbReference>
<dbReference type="InterPro" id="IPR020843">
    <property type="entry name" value="ER"/>
</dbReference>
<reference evidence="7 8" key="1">
    <citation type="submission" date="2013-03" db="EMBL/GenBank/DDBJ databases">
        <title>The Genome Sequence of Exophiala aquamarina CBS 119918.</title>
        <authorList>
            <consortium name="The Broad Institute Genomics Platform"/>
            <person name="Cuomo C."/>
            <person name="de Hoog S."/>
            <person name="Gorbushina A."/>
            <person name="Walker B."/>
            <person name="Young S.K."/>
            <person name="Zeng Q."/>
            <person name="Gargeya S."/>
            <person name="Fitzgerald M."/>
            <person name="Haas B."/>
            <person name="Abouelleil A."/>
            <person name="Allen A.W."/>
            <person name="Alvarado L."/>
            <person name="Arachchi H.M."/>
            <person name="Berlin A.M."/>
            <person name="Chapman S.B."/>
            <person name="Gainer-Dewar J."/>
            <person name="Goldberg J."/>
            <person name="Griggs A."/>
            <person name="Gujja S."/>
            <person name="Hansen M."/>
            <person name="Howarth C."/>
            <person name="Imamovic A."/>
            <person name="Ireland A."/>
            <person name="Larimer J."/>
            <person name="McCowan C."/>
            <person name="Murphy C."/>
            <person name="Pearson M."/>
            <person name="Poon T.W."/>
            <person name="Priest M."/>
            <person name="Roberts A."/>
            <person name="Saif S."/>
            <person name="Shea T."/>
            <person name="Sisk P."/>
            <person name="Sykes S."/>
            <person name="Wortman J."/>
            <person name="Nusbaum C."/>
            <person name="Birren B."/>
        </authorList>
    </citation>
    <scope>NUCLEOTIDE SEQUENCE [LARGE SCALE GENOMIC DNA]</scope>
    <source>
        <strain evidence="7 8">CBS 119918</strain>
    </source>
</reference>
<organism evidence="7 8">
    <name type="scientific">Exophiala aquamarina CBS 119918</name>
    <dbReference type="NCBI Taxonomy" id="1182545"/>
    <lineage>
        <taxon>Eukaryota</taxon>
        <taxon>Fungi</taxon>
        <taxon>Dikarya</taxon>
        <taxon>Ascomycota</taxon>
        <taxon>Pezizomycotina</taxon>
        <taxon>Eurotiomycetes</taxon>
        <taxon>Chaetothyriomycetidae</taxon>
        <taxon>Chaetothyriales</taxon>
        <taxon>Herpotrichiellaceae</taxon>
        <taxon>Exophiala</taxon>
    </lineage>
</organism>
<evidence type="ECO:0000313" key="8">
    <source>
        <dbReference type="Proteomes" id="UP000027920"/>
    </source>
</evidence>
<name>A0A072PXC6_9EURO</name>
<dbReference type="GO" id="GO:0016491">
    <property type="term" value="F:oxidoreductase activity"/>
    <property type="evidence" value="ECO:0007669"/>
    <property type="project" value="UniProtKB-KW"/>
</dbReference>
<dbReference type="HOGENOM" id="CLU_026673_11_3_1"/>
<dbReference type="InterPro" id="IPR013154">
    <property type="entry name" value="ADH-like_N"/>
</dbReference>
<dbReference type="Pfam" id="PF00107">
    <property type="entry name" value="ADH_zinc_N"/>
    <property type="match status" value="1"/>
</dbReference>
<dbReference type="PROSITE" id="PS00059">
    <property type="entry name" value="ADH_ZINC"/>
    <property type="match status" value="1"/>
</dbReference>
<dbReference type="InterPro" id="IPR013149">
    <property type="entry name" value="ADH-like_C"/>
</dbReference>
<dbReference type="SUPFAM" id="SSF50129">
    <property type="entry name" value="GroES-like"/>
    <property type="match status" value="1"/>
</dbReference>
<dbReference type="SMART" id="SM00829">
    <property type="entry name" value="PKS_ER"/>
    <property type="match status" value="1"/>
</dbReference>
<dbReference type="AlphaFoldDB" id="A0A072PXC6"/>
<evidence type="ECO:0000256" key="2">
    <source>
        <dbReference type="ARBA" id="ARBA00022723"/>
    </source>
</evidence>
<proteinExistence type="inferred from homology"/>
<evidence type="ECO:0000256" key="1">
    <source>
        <dbReference type="ARBA" id="ARBA00001947"/>
    </source>
</evidence>
<comment type="similarity">
    <text evidence="5">Belongs to the zinc-containing alcohol dehydrogenase family.</text>
</comment>
<feature type="domain" description="Enoyl reductase (ER)" evidence="6">
    <location>
        <begin position="13"/>
        <end position="351"/>
    </location>
</feature>
<dbReference type="RefSeq" id="XP_013262835.1">
    <property type="nucleotide sequence ID" value="XM_013407381.1"/>
</dbReference>
<evidence type="ECO:0000256" key="4">
    <source>
        <dbReference type="ARBA" id="ARBA00023002"/>
    </source>
</evidence>
<accession>A0A072PXC6</accession>
<evidence type="ECO:0000256" key="3">
    <source>
        <dbReference type="ARBA" id="ARBA00022833"/>
    </source>
</evidence>
<evidence type="ECO:0000256" key="5">
    <source>
        <dbReference type="RuleBase" id="RU361277"/>
    </source>
</evidence>
<evidence type="ECO:0000259" key="6">
    <source>
        <dbReference type="SMART" id="SM00829"/>
    </source>
</evidence>
<dbReference type="PANTHER" id="PTHR42813:SF6">
    <property type="entry name" value="ALCOHOL DEHYDROGENASE (EUROFUNG)"/>
    <property type="match status" value="1"/>
</dbReference>
<keyword evidence="2 5" id="KW-0479">Metal-binding</keyword>
<comment type="cofactor">
    <cofactor evidence="1 5">
        <name>Zn(2+)</name>
        <dbReference type="ChEBI" id="CHEBI:29105"/>
    </cofactor>
</comment>
<dbReference type="InterPro" id="IPR011032">
    <property type="entry name" value="GroES-like_sf"/>
</dbReference>
<keyword evidence="3 5" id="KW-0862">Zinc</keyword>
<gene>
    <name evidence="7" type="ORF">A1O9_05095</name>
</gene>
<dbReference type="InterPro" id="IPR036291">
    <property type="entry name" value="NAD(P)-bd_dom_sf"/>
</dbReference>